<evidence type="ECO:0000256" key="1">
    <source>
        <dbReference type="SAM" id="Phobius"/>
    </source>
</evidence>
<dbReference type="EMBL" id="ML119646">
    <property type="protein sequence ID" value="RPA87663.1"/>
    <property type="molecule type" value="Genomic_DNA"/>
</dbReference>
<sequence length="64" mass="7456">MRFVPVLLCCLAFAGRYQVLFVCWLCFSYDAWDTIHLLHNKALFWNGYTMYTICSMGAYMVVSA</sequence>
<reference evidence="2 3" key="1">
    <citation type="journal article" date="2018" name="Nat. Ecol. Evol.">
        <title>Pezizomycetes genomes reveal the molecular basis of ectomycorrhizal truffle lifestyle.</title>
        <authorList>
            <person name="Murat C."/>
            <person name="Payen T."/>
            <person name="Noel B."/>
            <person name="Kuo A."/>
            <person name="Morin E."/>
            <person name="Chen J."/>
            <person name="Kohler A."/>
            <person name="Krizsan K."/>
            <person name="Balestrini R."/>
            <person name="Da Silva C."/>
            <person name="Montanini B."/>
            <person name="Hainaut M."/>
            <person name="Levati E."/>
            <person name="Barry K.W."/>
            <person name="Belfiori B."/>
            <person name="Cichocki N."/>
            <person name="Clum A."/>
            <person name="Dockter R.B."/>
            <person name="Fauchery L."/>
            <person name="Guy J."/>
            <person name="Iotti M."/>
            <person name="Le Tacon F."/>
            <person name="Lindquist E.A."/>
            <person name="Lipzen A."/>
            <person name="Malagnac F."/>
            <person name="Mello A."/>
            <person name="Molinier V."/>
            <person name="Miyauchi S."/>
            <person name="Poulain J."/>
            <person name="Riccioni C."/>
            <person name="Rubini A."/>
            <person name="Sitrit Y."/>
            <person name="Splivallo R."/>
            <person name="Traeger S."/>
            <person name="Wang M."/>
            <person name="Zifcakova L."/>
            <person name="Wipf D."/>
            <person name="Zambonelli A."/>
            <person name="Paolocci F."/>
            <person name="Nowrousian M."/>
            <person name="Ottonello S."/>
            <person name="Baldrian P."/>
            <person name="Spatafora J.W."/>
            <person name="Henrissat B."/>
            <person name="Nagy L.G."/>
            <person name="Aury J.M."/>
            <person name="Wincker P."/>
            <person name="Grigoriev I.V."/>
            <person name="Bonfante P."/>
            <person name="Martin F.M."/>
        </authorList>
    </citation>
    <scope>NUCLEOTIDE SEQUENCE [LARGE SCALE GENOMIC DNA]</scope>
    <source>
        <strain evidence="2 3">RN42</strain>
    </source>
</reference>
<accession>A0A3N4IND2</accession>
<keyword evidence="1" id="KW-0812">Transmembrane</keyword>
<dbReference type="AlphaFoldDB" id="A0A3N4IND2"/>
<keyword evidence="1" id="KW-0472">Membrane</keyword>
<keyword evidence="1" id="KW-1133">Transmembrane helix</keyword>
<dbReference type="Proteomes" id="UP000275078">
    <property type="component" value="Unassembled WGS sequence"/>
</dbReference>
<gene>
    <name evidence="2" type="ORF">BJ508DRAFT_63227</name>
</gene>
<evidence type="ECO:0000313" key="3">
    <source>
        <dbReference type="Proteomes" id="UP000275078"/>
    </source>
</evidence>
<evidence type="ECO:0000313" key="2">
    <source>
        <dbReference type="EMBL" id="RPA87663.1"/>
    </source>
</evidence>
<protein>
    <submittedName>
        <fullName evidence="2">Uncharacterized protein</fullName>
    </submittedName>
</protein>
<organism evidence="2 3">
    <name type="scientific">Ascobolus immersus RN42</name>
    <dbReference type="NCBI Taxonomy" id="1160509"/>
    <lineage>
        <taxon>Eukaryota</taxon>
        <taxon>Fungi</taxon>
        <taxon>Dikarya</taxon>
        <taxon>Ascomycota</taxon>
        <taxon>Pezizomycotina</taxon>
        <taxon>Pezizomycetes</taxon>
        <taxon>Pezizales</taxon>
        <taxon>Ascobolaceae</taxon>
        <taxon>Ascobolus</taxon>
    </lineage>
</organism>
<proteinExistence type="predicted"/>
<name>A0A3N4IND2_ASCIM</name>
<keyword evidence="3" id="KW-1185">Reference proteome</keyword>
<feature type="transmembrane region" description="Helical" evidence="1">
    <location>
        <begin position="42"/>
        <end position="62"/>
    </location>
</feature>